<dbReference type="Proteomes" id="UP000008810">
    <property type="component" value="Chromosome 1"/>
</dbReference>
<evidence type="ECO:0000256" key="2">
    <source>
        <dbReference type="SAM" id="Phobius"/>
    </source>
</evidence>
<keyword evidence="2" id="KW-1133">Transmembrane helix</keyword>
<organism evidence="3">
    <name type="scientific">Brachypodium distachyon</name>
    <name type="common">Purple false brome</name>
    <name type="synonym">Trachynia distachya</name>
    <dbReference type="NCBI Taxonomy" id="15368"/>
    <lineage>
        <taxon>Eukaryota</taxon>
        <taxon>Viridiplantae</taxon>
        <taxon>Streptophyta</taxon>
        <taxon>Embryophyta</taxon>
        <taxon>Tracheophyta</taxon>
        <taxon>Spermatophyta</taxon>
        <taxon>Magnoliopsida</taxon>
        <taxon>Liliopsida</taxon>
        <taxon>Poales</taxon>
        <taxon>Poaceae</taxon>
        <taxon>BOP clade</taxon>
        <taxon>Pooideae</taxon>
        <taxon>Stipodae</taxon>
        <taxon>Brachypodieae</taxon>
        <taxon>Brachypodium</taxon>
    </lineage>
</organism>
<proteinExistence type="predicted"/>
<dbReference type="EnsemblPlants" id="PNT77062">
    <property type="protein sequence ID" value="PNT77062"/>
    <property type="gene ID" value="BRADI_1g57235v3"/>
</dbReference>
<feature type="transmembrane region" description="Helical" evidence="2">
    <location>
        <begin position="132"/>
        <end position="152"/>
    </location>
</feature>
<keyword evidence="2" id="KW-0812">Transmembrane</keyword>
<reference evidence="3 4" key="1">
    <citation type="journal article" date="2010" name="Nature">
        <title>Genome sequencing and analysis of the model grass Brachypodium distachyon.</title>
        <authorList>
            <consortium name="International Brachypodium Initiative"/>
        </authorList>
    </citation>
    <scope>NUCLEOTIDE SEQUENCE [LARGE SCALE GENOMIC DNA]</scope>
    <source>
        <strain evidence="3 4">Bd21</strain>
    </source>
</reference>
<feature type="region of interest" description="Disordered" evidence="1">
    <location>
        <begin position="57"/>
        <end position="77"/>
    </location>
</feature>
<dbReference type="AlphaFoldDB" id="A0A2K2DS11"/>
<evidence type="ECO:0000313" key="3">
    <source>
        <dbReference type="EMBL" id="PNT77062.1"/>
    </source>
</evidence>
<sequence>MPHIYKQVSHLNMNNMVIIYCLEQIIFTICPSIFKLKWGQRRHLAPHLRQGEAPDWVDMEEKKTSGEEKKRPGEETVIPSVLCSRPRERPMSQEEPTYRAGLRMVDDRTGSRATVPRKKLCWKRMTWKTRKIFQMVCILDLWTSTSLCIRNLGMPHLF</sequence>
<feature type="compositionally biased region" description="Basic and acidic residues" evidence="1">
    <location>
        <begin position="59"/>
        <end position="74"/>
    </location>
</feature>
<dbReference type="Gramene" id="PNT77062">
    <property type="protein sequence ID" value="PNT77062"/>
    <property type="gene ID" value="BRADI_1g57235v3"/>
</dbReference>
<dbReference type="EMBL" id="CM000880">
    <property type="protein sequence ID" value="PNT77062.1"/>
    <property type="molecule type" value="Genomic_DNA"/>
</dbReference>
<evidence type="ECO:0000313" key="5">
    <source>
        <dbReference type="Proteomes" id="UP000008810"/>
    </source>
</evidence>
<evidence type="ECO:0000313" key="4">
    <source>
        <dbReference type="EnsemblPlants" id="PNT77062"/>
    </source>
</evidence>
<evidence type="ECO:0000256" key="1">
    <source>
        <dbReference type="SAM" id="MobiDB-lite"/>
    </source>
</evidence>
<reference evidence="3" key="2">
    <citation type="submission" date="2017-06" db="EMBL/GenBank/DDBJ databases">
        <title>WGS assembly of Brachypodium distachyon.</title>
        <authorList>
            <consortium name="The International Brachypodium Initiative"/>
            <person name="Lucas S."/>
            <person name="Harmon-Smith M."/>
            <person name="Lail K."/>
            <person name="Tice H."/>
            <person name="Grimwood J."/>
            <person name="Bruce D."/>
            <person name="Barry K."/>
            <person name="Shu S."/>
            <person name="Lindquist E."/>
            <person name="Wang M."/>
            <person name="Pitluck S."/>
            <person name="Vogel J.P."/>
            <person name="Garvin D.F."/>
            <person name="Mockler T.C."/>
            <person name="Schmutz J."/>
            <person name="Rokhsar D."/>
            <person name="Bevan M.W."/>
        </authorList>
    </citation>
    <scope>NUCLEOTIDE SEQUENCE</scope>
    <source>
        <strain evidence="3">Bd21</strain>
    </source>
</reference>
<feature type="transmembrane region" description="Helical" evidence="2">
    <location>
        <begin position="17"/>
        <end position="34"/>
    </location>
</feature>
<name>A0A2K2DS11_BRADI</name>
<accession>A0A2K2DS11</accession>
<keyword evidence="5" id="KW-1185">Reference proteome</keyword>
<gene>
    <name evidence="3" type="ORF">BRADI_1g57235v3</name>
</gene>
<reference evidence="4" key="3">
    <citation type="submission" date="2018-08" db="UniProtKB">
        <authorList>
            <consortium name="EnsemblPlants"/>
        </authorList>
    </citation>
    <scope>IDENTIFICATION</scope>
    <source>
        <strain evidence="4">cv. Bd21</strain>
    </source>
</reference>
<keyword evidence="2" id="KW-0472">Membrane</keyword>
<protein>
    <submittedName>
        <fullName evidence="3 4">Uncharacterized protein</fullName>
    </submittedName>
</protein>
<dbReference type="InParanoid" id="A0A2K2DS11"/>